<dbReference type="PANTHER" id="PTHR33480">
    <property type="entry name" value="SET DOMAIN-CONTAINING PROTEIN-RELATED"/>
    <property type="match status" value="1"/>
</dbReference>
<evidence type="ECO:0000313" key="1">
    <source>
        <dbReference type="EnsemblMetazoa" id="XP_038063415.1"/>
    </source>
</evidence>
<keyword evidence="2" id="KW-1185">Reference proteome</keyword>
<dbReference type="EnsemblMetazoa" id="XM_038207487.1">
    <property type="protein sequence ID" value="XP_038063415.1"/>
    <property type="gene ID" value="LOC119734131"/>
</dbReference>
<dbReference type="OMA" id="DDNICIA"/>
<dbReference type="Proteomes" id="UP000887568">
    <property type="component" value="Unplaced"/>
</dbReference>
<dbReference type="PANTHER" id="PTHR33480:SF1">
    <property type="entry name" value="TYR RECOMBINASE DOMAIN-CONTAINING PROTEIN"/>
    <property type="match status" value="1"/>
</dbReference>
<organism evidence="1 2">
    <name type="scientific">Patiria miniata</name>
    <name type="common">Bat star</name>
    <name type="synonym">Asterina miniata</name>
    <dbReference type="NCBI Taxonomy" id="46514"/>
    <lineage>
        <taxon>Eukaryota</taxon>
        <taxon>Metazoa</taxon>
        <taxon>Echinodermata</taxon>
        <taxon>Eleutherozoa</taxon>
        <taxon>Asterozoa</taxon>
        <taxon>Asteroidea</taxon>
        <taxon>Valvatacea</taxon>
        <taxon>Valvatida</taxon>
        <taxon>Asterinidae</taxon>
        <taxon>Patiria</taxon>
    </lineage>
</organism>
<evidence type="ECO:0000313" key="2">
    <source>
        <dbReference type="Proteomes" id="UP000887568"/>
    </source>
</evidence>
<dbReference type="RefSeq" id="XP_038063415.1">
    <property type="nucleotide sequence ID" value="XM_038207487.1"/>
</dbReference>
<dbReference type="OrthoDB" id="5376140at2759"/>
<accession>A0A914AHE6</accession>
<sequence>MFCSDCRGLYKKTALYRHKKMCPRHKPNKKRTRHLRAGAALMPVSENVTRHLNGVLDGMEHDQISLIARNDSLILKLCEHYAAAAGHTNNSNHYVSQKMREAARLLNTARTLDDNICIAKDLVNPRNFDTVVEATLKCSNFDDSTFEFSTPSLARKHRHILNRMAEIICAVALKTGLSDNSGAGFKRLMQLEWPTRVSGHALRQAANSNWNEPKRLPLTKDIMKLHQHMCKEEREIKGQTKQYGISWETFSQLAKLTLAQLIVYNRRRPGETQFLKVETYRKKKSRGMDANSDVVDSLSLSERLSIERLSVVYIRGKRDRGVPLLLTPSVRESVDVLVGSREEVGKTRKSICVC</sequence>
<proteinExistence type="predicted"/>
<dbReference type="GeneID" id="119734131"/>
<reference evidence="1" key="1">
    <citation type="submission" date="2022-11" db="UniProtKB">
        <authorList>
            <consortium name="EnsemblMetazoa"/>
        </authorList>
    </citation>
    <scope>IDENTIFICATION</scope>
</reference>
<protein>
    <submittedName>
        <fullName evidence="1">Uncharacterized protein</fullName>
    </submittedName>
</protein>
<name>A0A914AHE6_PATMI</name>
<dbReference type="AlphaFoldDB" id="A0A914AHE6"/>